<dbReference type="InterPro" id="IPR017930">
    <property type="entry name" value="Myb_dom"/>
</dbReference>
<evidence type="ECO:0000313" key="10">
    <source>
        <dbReference type="Proteomes" id="UP001327560"/>
    </source>
</evidence>
<feature type="domain" description="Myb-like" evidence="7">
    <location>
        <begin position="62"/>
        <end position="112"/>
    </location>
</feature>
<keyword evidence="6" id="KW-0539">Nucleus</keyword>
<sequence length="313" mass="35808">MGHHSCCSQQKVRRGLWSPEEDEKLINYITTHGYGCWSEVPLKAGLQRCGKSCRLRWINYLRPDIRRGRITPEEEKLIISLHAIVGNRWAHIASHLPGRTDNEIKNYWNSWIKKKLRKPTTLLQPAGTLDPPPRALDRVEPIITLNNTNHANPTLDQNLKFKSVLDPIAPSPWPLFMLDDNGIASTGINQSTSNDTSSTEMYYSNPNRKHDYEALQLPPLYDTAKYSMEYNDMPSLVEDMENTTAVAGVEEQFCVQNKEHLEKKEPSDQWSTSQQYPTFFTWDDDVGGEVILTSPSDVLTMVDASFSLPWQQF</sequence>
<dbReference type="Gene3D" id="1.10.10.60">
    <property type="entry name" value="Homeodomain-like"/>
    <property type="match status" value="2"/>
</dbReference>
<dbReference type="InterPro" id="IPR051953">
    <property type="entry name" value="Plant_SW-associated_TFs"/>
</dbReference>
<keyword evidence="2" id="KW-0677">Repeat</keyword>
<dbReference type="PROSITE" id="PS50090">
    <property type="entry name" value="MYB_LIKE"/>
    <property type="match status" value="2"/>
</dbReference>
<dbReference type="InterPro" id="IPR009057">
    <property type="entry name" value="Homeodomain-like_sf"/>
</dbReference>
<evidence type="ECO:0000256" key="1">
    <source>
        <dbReference type="ARBA" id="ARBA00004123"/>
    </source>
</evidence>
<evidence type="ECO:0000259" key="8">
    <source>
        <dbReference type="PROSITE" id="PS51294"/>
    </source>
</evidence>
<proteinExistence type="predicted"/>
<accession>A0AAQ3JSB7</accession>
<dbReference type="Pfam" id="PF00249">
    <property type="entry name" value="Myb_DNA-binding"/>
    <property type="match status" value="2"/>
</dbReference>
<dbReference type="FunFam" id="1.10.10.60:FF:000185">
    <property type="entry name" value="MYB transcription factor"/>
    <property type="match status" value="1"/>
</dbReference>
<dbReference type="PANTHER" id="PTHR47997:SF31">
    <property type="entry name" value="MYB TRANSCRIPTION FACTOR"/>
    <property type="match status" value="1"/>
</dbReference>
<evidence type="ECO:0000256" key="3">
    <source>
        <dbReference type="ARBA" id="ARBA00023015"/>
    </source>
</evidence>
<dbReference type="CDD" id="cd00167">
    <property type="entry name" value="SANT"/>
    <property type="match status" value="2"/>
</dbReference>
<dbReference type="PANTHER" id="PTHR47997">
    <property type="entry name" value="MYB DOMAIN PROTEIN 55"/>
    <property type="match status" value="1"/>
</dbReference>
<organism evidence="9 10">
    <name type="scientific">Canna indica</name>
    <name type="common">Indian-shot</name>
    <dbReference type="NCBI Taxonomy" id="4628"/>
    <lineage>
        <taxon>Eukaryota</taxon>
        <taxon>Viridiplantae</taxon>
        <taxon>Streptophyta</taxon>
        <taxon>Embryophyta</taxon>
        <taxon>Tracheophyta</taxon>
        <taxon>Spermatophyta</taxon>
        <taxon>Magnoliopsida</taxon>
        <taxon>Liliopsida</taxon>
        <taxon>Zingiberales</taxon>
        <taxon>Cannaceae</taxon>
        <taxon>Canna</taxon>
    </lineage>
</organism>
<dbReference type="GO" id="GO:0003677">
    <property type="term" value="F:DNA binding"/>
    <property type="evidence" value="ECO:0007669"/>
    <property type="project" value="UniProtKB-KW"/>
</dbReference>
<keyword evidence="3" id="KW-0805">Transcription regulation</keyword>
<dbReference type="Proteomes" id="UP001327560">
    <property type="component" value="Chromosome 1"/>
</dbReference>
<dbReference type="InterPro" id="IPR001005">
    <property type="entry name" value="SANT/Myb"/>
</dbReference>
<dbReference type="GO" id="GO:0005634">
    <property type="term" value="C:nucleus"/>
    <property type="evidence" value="ECO:0007669"/>
    <property type="project" value="UniProtKB-SubCell"/>
</dbReference>
<dbReference type="FunFam" id="1.10.10.60:FF:000348">
    <property type="entry name" value="Transcription factor MYB26"/>
    <property type="match status" value="1"/>
</dbReference>
<evidence type="ECO:0000256" key="2">
    <source>
        <dbReference type="ARBA" id="ARBA00022737"/>
    </source>
</evidence>
<evidence type="ECO:0000256" key="6">
    <source>
        <dbReference type="ARBA" id="ARBA00023242"/>
    </source>
</evidence>
<keyword evidence="10" id="KW-1185">Reference proteome</keyword>
<name>A0AAQ3JSB7_9LILI</name>
<feature type="domain" description="Myb-like" evidence="7">
    <location>
        <begin position="9"/>
        <end position="61"/>
    </location>
</feature>
<feature type="domain" description="HTH myb-type" evidence="8">
    <location>
        <begin position="9"/>
        <end position="61"/>
    </location>
</feature>
<evidence type="ECO:0000313" key="9">
    <source>
        <dbReference type="EMBL" id="WOK95359.1"/>
    </source>
</evidence>
<dbReference type="SUPFAM" id="SSF46689">
    <property type="entry name" value="Homeodomain-like"/>
    <property type="match status" value="1"/>
</dbReference>
<dbReference type="SMART" id="SM00717">
    <property type="entry name" value="SANT"/>
    <property type="match status" value="2"/>
</dbReference>
<evidence type="ECO:0000256" key="5">
    <source>
        <dbReference type="ARBA" id="ARBA00023163"/>
    </source>
</evidence>
<evidence type="ECO:0000259" key="7">
    <source>
        <dbReference type="PROSITE" id="PS50090"/>
    </source>
</evidence>
<gene>
    <name evidence="9" type="ORF">Cni_G04066</name>
</gene>
<reference evidence="9 10" key="1">
    <citation type="submission" date="2023-10" db="EMBL/GenBank/DDBJ databases">
        <title>Chromosome-scale genome assembly provides insights into flower coloration mechanisms of Canna indica.</title>
        <authorList>
            <person name="Li C."/>
        </authorList>
    </citation>
    <scope>NUCLEOTIDE SEQUENCE [LARGE SCALE GENOMIC DNA]</scope>
    <source>
        <tissue evidence="9">Flower</tissue>
    </source>
</reference>
<feature type="domain" description="HTH myb-type" evidence="8">
    <location>
        <begin position="62"/>
        <end position="116"/>
    </location>
</feature>
<evidence type="ECO:0000256" key="4">
    <source>
        <dbReference type="ARBA" id="ARBA00023125"/>
    </source>
</evidence>
<dbReference type="EMBL" id="CP136890">
    <property type="protein sequence ID" value="WOK95359.1"/>
    <property type="molecule type" value="Genomic_DNA"/>
</dbReference>
<keyword evidence="5" id="KW-0804">Transcription</keyword>
<keyword evidence="4" id="KW-0238">DNA-binding</keyword>
<protein>
    <submittedName>
        <fullName evidence="9">Transcription factor MYB86-like</fullName>
    </submittedName>
</protein>
<comment type="subcellular location">
    <subcellularLocation>
        <location evidence="1">Nucleus</location>
    </subcellularLocation>
</comment>
<dbReference type="AlphaFoldDB" id="A0AAQ3JSB7"/>
<dbReference type="PROSITE" id="PS51294">
    <property type="entry name" value="HTH_MYB"/>
    <property type="match status" value="2"/>
</dbReference>